<keyword evidence="1" id="KW-0812">Transmembrane</keyword>
<comment type="caution">
    <text evidence="2">The sequence shown here is derived from an EMBL/GenBank/DDBJ whole genome shotgun (WGS) entry which is preliminary data.</text>
</comment>
<reference evidence="2 3" key="1">
    <citation type="submission" date="2019-12" db="EMBL/GenBank/DDBJ databases">
        <authorList>
            <person name="Shi Y."/>
        </authorList>
    </citation>
    <scope>NUCLEOTIDE SEQUENCE [LARGE SCALE GENOMIC DNA]</scope>
    <source>
        <strain evidence="2 3">JCM 17929</strain>
    </source>
</reference>
<name>A0A6N8GL10_9MICC</name>
<gene>
    <name evidence="2" type="ORF">GMA12_11760</name>
</gene>
<keyword evidence="1" id="KW-1133">Transmembrane helix</keyword>
<evidence type="ECO:0000256" key="1">
    <source>
        <dbReference type="SAM" id="Phobius"/>
    </source>
</evidence>
<dbReference type="Proteomes" id="UP000436989">
    <property type="component" value="Unassembled WGS sequence"/>
</dbReference>
<evidence type="ECO:0000313" key="3">
    <source>
        <dbReference type="Proteomes" id="UP000436989"/>
    </source>
</evidence>
<feature type="transmembrane region" description="Helical" evidence="1">
    <location>
        <begin position="7"/>
        <end position="27"/>
    </location>
</feature>
<organism evidence="2 3">
    <name type="scientific">Kocuria sediminis</name>
    <dbReference type="NCBI Taxonomy" id="1038857"/>
    <lineage>
        <taxon>Bacteria</taxon>
        <taxon>Bacillati</taxon>
        <taxon>Actinomycetota</taxon>
        <taxon>Actinomycetes</taxon>
        <taxon>Micrococcales</taxon>
        <taxon>Micrococcaceae</taxon>
        <taxon>Kocuria</taxon>
    </lineage>
</organism>
<dbReference type="RefSeq" id="WP_156269700.1">
    <property type="nucleotide sequence ID" value="NZ_WOGU01000009.1"/>
</dbReference>
<proteinExistence type="predicted"/>
<feature type="transmembrane region" description="Helical" evidence="1">
    <location>
        <begin position="95"/>
        <end position="114"/>
    </location>
</feature>
<protein>
    <submittedName>
        <fullName evidence="2">Uncharacterized protein</fullName>
    </submittedName>
</protein>
<evidence type="ECO:0000313" key="2">
    <source>
        <dbReference type="EMBL" id="MUN63806.1"/>
    </source>
</evidence>
<keyword evidence="3" id="KW-1185">Reference proteome</keyword>
<dbReference type="EMBL" id="WOGU01000009">
    <property type="protein sequence ID" value="MUN63806.1"/>
    <property type="molecule type" value="Genomic_DNA"/>
</dbReference>
<accession>A0A6N8GL10</accession>
<keyword evidence="1" id="KW-0472">Membrane</keyword>
<dbReference type="AlphaFoldDB" id="A0A6N8GL10"/>
<sequence length="127" mass="14098">MQSSDWLFITWFIAIAASLLWVLNQVVHMVTVREGPQYVCARDAVPDSARALGASSQGIVSGESTFFPPTFVCAYPAQAEPQSTVYVDMYPTGPWIFWASLAVFALATLLAIVLRHRTRRKHSGENH</sequence>